<name>A0A2T3BAS0_AMORE</name>
<dbReference type="GeneID" id="36576674"/>
<dbReference type="EMBL" id="KZ679007">
    <property type="protein sequence ID" value="PSS25421.1"/>
    <property type="molecule type" value="Genomic_DNA"/>
</dbReference>
<evidence type="ECO:0000259" key="2">
    <source>
        <dbReference type="Pfam" id="PF13391"/>
    </source>
</evidence>
<proteinExistence type="predicted"/>
<dbReference type="AlphaFoldDB" id="A0A2T3BAS0"/>
<dbReference type="RefSeq" id="XP_024724020.1">
    <property type="nucleotide sequence ID" value="XM_024868593.1"/>
</dbReference>
<reference evidence="3 4" key="1">
    <citation type="journal article" date="2018" name="New Phytol.">
        <title>Comparative genomics and transcriptomics depict ericoid mycorrhizal fungi as versatile saprotrophs and plant mutualists.</title>
        <authorList>
            <person name="Martino E."/>
            <person name="Morin E."/>
            <person name="Grelet G.A."/>
            <person name="Kuo A."/>
            <person name="Kohler A."/>
            <person name="Daghino S."/>
            <person name="Barry K.W."/>
            <person name="Cichocki N."/>
            <person name="Clum A."/>
            <person name="Dockter R.B."/>
            <person name="Hainaut M."/>
            <person name="Kuo R.C."/>
            <person name="LaButti K."/>
            <person name="Lindahl B.D."/>
            <person name="Lindquist E.A."/>
            <person name="Lipzen A."/>
            <person name="Khouja H.R."/>
            <person name="Magnuson J."/>
            <person name="Murat C."/>
            <person name="Ohm R.A."/>
            <person name="Singer S.W."/>
            <person name="Spatafora J.W."/>
            <person name="Wang M."/>
            <person name="Veneault-Fourrey C."/>
            <person name="Henrissat B."/>
            <person name="Grigoriev I.V."/>
            <person name="Martin F.M."/>
            <person name="Perotto S."/>
        </authorList>
    </citation>
    <scope>NUCLEOTIDE SEQUENCE [LARGE SCALE GENOMIC DNA]</scope>
    <source>
        <strain evidence="3 4">ATCC 22711</strain>
    </source>
</reference>
<evidence type="ECO:0000313" key="4">
    <source>
        <dbReference type="Proteomes" id="UP000241818"/>
    </source>
</evidence>
<evidence type="ECO:0000256" key="1">
    <source>
        <dbReference type="SAM" id="MobiDB-lite"/>
    </source>
</evidence>
<keyword evidence="4" id="KW-1185">Reference proteome</keyword>
<protein>
    <recommendedName>
        <fullName evidence="2">HNH nuclease domain-containing protein</fullName>
    </recommendedName>
</protein>
<evidence type="ECO:0000313" key="3">
    <source>
        <dbReference type="EMBL" id="PSS25421.1"/>
    </source>
</evidence>
<dbReference type="OrthoDB" id="5416097at2759"/>
<dbReference type="Proteomes" id="UP000241818">
    <property type="component" value="Unassembled WGS sequence"/>
</dbReference>
<dbReference type="InParanoid" id="A0A2T3BAS0"/>
<sequence>MAEPSSSGPPSNLPAVALTEAAIRERFAPSDVRKKQIRALVAQIGRSNRPPIWAALTTCDERRLKILRAKCDCDPMFRTIFGAFSSSIAEAVMAWVQIPNAPISRSASPPPSKKHKTEGSEPYRTSASDQAKKRDRHRCVLTGTYGIVEAAHIYPRSMHFADAPPQTIALREVLWRIIEIFQLREVASAWKKELFENDGITPKADHCRNILTLAASPHAAWNTGLFVLEPIDIVDEGHTLNIRIWFLGDGPDVASSQLMSLITEPATTLPHNRRLPMTYAEQEEGDNWYTPPYAGGSPLLSGQMIPIHSDDPEKLPSFLILEMQLFMTRLSRLSGVAKLED</sequence>
<gene>
    <name evidence="3" type="ORF">M430DRAFT_56180</name>
</gene>
<feature type="region of interest" description="Disordered" evidence="1">
    <location>
        <begin position="103"/>
        <end position="135"/>
    </location>
</feature>
<organism evidence="3 4">
    <name type="scientific">Amorphotheca resinae ATCC 22711</name>
    <dbReference type="NCBI Taxonomy" id="857342"/>
    <lineage>
        <taxon>Eukaryota</taxon>
        <taxon>Fungi</taxon>
        <taxon>Dikarya</taxon>
        <taxon>Ascomycota</taxon>
        <taxon>Pezizomycotina</taxon>
        <taxon>Leotiomycetes</taxon>
        <taxon>Helotiales</taxon>
        <taxon>Amorphothecaceae</taxon>
        <taxon>Amorphotheca</taxon>
    </lineage>
</organism>
<feature type="domain" description="HNH nuclease" evidence="2">
    <location>
        <begin position="139"/>
        <end position="228"/>
    </location>
</feature>
<dbReference type="InterPro" id="IPR003615">
    <property type="entry name" value="HNH_nuc"/>
</dbReference>
<dbReference type="Pfam" id="PF13391">
    <property type="entry name" value="HNH_2"/>
    <property type="match status" value="1"/>
</dbReference>
<accession>A0A2T3BAS0</accession>